<keyword evidence="5" id="KW-1185">Reference proteome</keyword>
<gene>
    <name evidence="4" type="ORF">METBIDRAFT_42315</name>
</gene>
<evidence type="ECO:0000259" key="3">
    <source>
        <dbReference type="Pfam" id="PF01370"/>
    </source>
</evidence>
<dbReference type="CDD" id="cd05227">
    <property type="entry name" value="AR_SDR_e"/>
    <property type="match status" value="1"/>
</dbReference>
<dbReference type="GeneID" id="30030505"/>
<dbReference type="InterPro" id="IPR036291">
    <property type="entry name" value="NAD(P)-bd_dom_sf"/>
</dbReference>
<feature type="domain" description="NAD-dependent epimerase/dehydratase" evidence="3">
    <location>
        <begin position="5"/>
        <end position="252"/>
    </location>
</feature>
<sequence length="337" mass="36882">MSTSVFVTGATGYIAQHIIKLLLSKGYAVVGSVRSSEKGEHLREVFSSDKFSYEVVPLLTPVGAFDEALEKHPEVTVFLHTASPVTFEVEDIEKDLLNPAVEGTLNVLKAIKAHGSQIKKVVITSSVAAQVHPGQMADPKTQISEDTWNSISWEESKANPLFGYFGSKKFAEKAAWDFYNEEKPQYALNTINPAFVFGPQAYDSEVSPQLNFSSEVVAGLLKLTPESEVPPMAGWFIDVRDVAKAHLAAFENDWKNQRLLLHSGDFSSQSILDIINANFASLKDKLPVGNPGLPVEVSKVDNKKTREALGFSFVDLPTSVNDTISQVLAARERANLA</sequence>
<accession>A0A1A0HBF3</accession>
<proteinExistence type="inferred from homology"/>
<dbReference type="Proteomes" id="UP000092555">
    <property type="component" value="Unassembled WGS sequence"/>
</dbReference>
<keyword evidence="1" id="KW-0560">Oxidoreductase</keyword>
<dbReference type="RefSeq" id="XP_018711851.1">
    <property type="nucleotide sequence ID" value="XM_018857529.1"/>
</dbReference>
<reference evidence="4 5" key="1">
    <citation type="submission" date="2016-05" db="EMBL/GenBank/DDBJ databases">
        <title>Comparative genomics of biotechnologically important yeasts.</title>
        <authorList>
            <consortium name="DOE Joint Genome Institute"/>
            <person name="Riley R."/>
            <person name="Haridas S."/>
            <person name="Wolfe K.H."/>
            <person name="Lopes M.R."/>
            <person name="Hittinger C.T."/>
            <person name="Goker M."/>
            <person name="Salamov A."/>
            <person name="Wisecaver J."/>
            <person name="Long T.M."/>
            <person name="Aerts A.L."/>
            <person name="Barry K."/>
            <person name="Choi C."/>
            <person name="Clum A."/>
            <person name="Coughlan A.Y."/>
            <person name="Deshpande S."/>
            <person name="Douglass A.P."/>
            <person name="Hanson S.J."/>
            <person name="Klenk H.-P."/>
            <person name="LaButti K."/>
            <person name="Lapidus A."/>
            <person name="Lindquist E."/>
            <person name="Lipzen A."/>
            <person name="Meier-kolthoff J.P."/>
            <person name="Ohm R.A."/>
            <person name="Otillar R.P."/>
            <person name="Pangilinan J."/>
            <person name="Peng Y."/>
            <person name="Rokas A."/>
            <person name="Rosa C.A."/>
            <person name="Scheuner C."/>
            <person name="Sibirny A.A."/>
            <person name="Slot J.C."/>
            <person name="Stielow J.B."/>
            <person name="Sun H."/>
            <person name="Kurtzman C.P."/>
            <person name="Blackwell M."/>
            <person name="Grigoriev I.V."/>
            <person name="Jeffries T.W."/>
        </authorList>
    </citation>
    <scope>NUCLEOTIDE SEQUENCE [LARGE SCALE GENOMIC DNA]</scope>
    <source>
        <strain evidence="4 5">NRRL YB-4993</strain>
    </source>
</reference>
<organism evidence="4 5">
    <name type="scientific">Metschnikowia bicuspidata var. bicuspidata NRRL YB-4993</name>
    <dbReference type="NCBI Taxonomy" id="869754"/>
    <lineage>
        <taxon>Eukaryota</taxon>
        <taxon>Fungi</taxon>
        <taxon>Dikarya</taxon>
        <taxon>Ascomycota</taxon>
        <taxon>Saccharomycotina</taxon>
        <taxon>Pichiomycetes</taxon>
        <taxon>Metschnikowiaceae</taxon>
        <taxon>Metschnikowia</taxon>
    </lineage>
</organism>
<dbReference type="AlphaFoldDB" id="A0A1A0HBF3"/>
<dbReference type="InterPro" id="IPR050425">
    <property type="entry name" value="NAD(P)_dehydrat-like"/>
</dbReference>
<dbReference type="PANTHER" id="PTHR10366:SF564">
    <property type="entry name" value="STEROL-4-ALPHA-CARBOXYLATE 3-DEHYDROGENASE, DECARBOXYLATING"/>
    <property type="match status" value="1"/>
</dbReference>
<name>A0A1A0HBF3_9ASCO</name>
<evidence type="ECO:0000313" key="4">
    <source>
        <dbReference type="EMBL" id="OBA21341.1"/>
    </source>
</evidence>
<dbReference type="OrthoDB" id="2735536at2759"/>
<dbReference type="FunFam" id="3.40.50.720:FF:000191">
    <property type="entry name" value="Methylglyoxal reductase (NADPH-dependent)"/>
    <property type="match status" value="1"/>
</dbReference>
<dbReference type="Pfam" id="PF01370">
    <property type="entry name" value="Epimerase"/>
    <property type="match status" value="1"/>
</dbReference>
<comment type="similarity">
    <text evidence="2">Belongs to the NAD(P)-dependent epimerase/dehydratase family. Dihydroflavonol-4-reductase subfamily.</text>
</comment>
<evidence type="ECO:0000313" key="5">
    <source>
        <dbReference type="Proteomes" id="UP000092555"/>
    </source>
</evidence>
<dbReference type="InterPro" id="IPR001509">
    <property type="entry name" value="Epimerase_deHydtase"/>
</dbReference>
<dbReference type="SUPFAM" id="SSF51735">
    <property type="entry name" value="NAD(P)-binding Rossmann-fold domains"/>
    <property type="match status" value="1"/>
</dbReference>
<dbReference type="GO" id="GO:0016616">
    <property type="term" value="F:oxidoreductase activity, acting on the CH-OH group of donors, NAD or NADP as acceptor"/>
    <property type="evidence" value="ECO:0007669"/>
    <property type="project" value="TreeGrafter"/>
</dbReference>
<evidence type="ECO:0000256" key="2">
    <source>
        <dbReference type="ARBA" id="ARBA00023445"/>
    </source>
</evidence>
<evidence type="ECO:0000256" key="1">
    <source>
        <dbReference type="ARBA" id="ARBA00023002"/>
    </source>
</evidence>
<protein>
    <submittedName>
        <fullName evidence="4">NAD(P)-binding protein</fullName>
    </submittedName>
</protein>
<dbReference type="SMR" id="A0A1A0HBF3"/>
<dbReference type="EMBL" id="LXTC01000003">
    <property type="protein sequence ID" value="OBA21341.1"/>
    <property type="molecule type" value="Genomic_DNA"/>
</dbReference>
<dbReference type="STRING" id="869754.A0A1A0HBF3"/>
<comment type="caution">
    <text evidence="4">The sequence shown here is derived from an EMBL/GenBank/DDBJ whole genome shotgun (WGS) entry which is preliminary data.</text>
</comment>
<dbReference type="Gene3D" id="3.40.50.720">
    <property type="entry name" value="NAD(P)-binding Rossmann-like Domain"/>
    <property type="match status" value="1"/>
</dbReference>
<dbReference type="PANTHER" id="PTHR10366">
    <property type="entry name" value="NAD DEPENDENT EPIMERASE/DEHYDRATASE"/>
    <property type="match status" value="1"/>
</dbReference>